<dbReference type="RefSeq" id="WP_151533337.1">
    <property type="nucleotide sequence ID" value="NZ_WBOS01000001.1"/>
</dbReference>
<dbReference type="Pfam" id="PF01979">
    <property type="entry name" value="Amidohydro_1"/>
    <property type="match status" value="1"/>
</dbReference>
<evidence type="ECO:0000313" key="2">
    <source>
        <dbReference type="EMBL" id="KAB2338599.1"/>
    </source>
</evidence>
<dbReference type="Gene3D" id="3.20.20.140">
    <property type="entry name" value="Metal-dependent hydrolases"/>
    <property type="match status" value="1"/>
</dbReference>
<dbReference type="PANTHER" id="PTHR43135:SF3">
    <property type="entry name" value="ALPHA-D-RIBOSE 1-METHYLPHOSPHONATE 5-TRIPHOSPHATE DIPHOSPHATASE"/>
    <property type="match status" value="1"/>
</dbReference>
<organism evidence="2 3">
    <name type="scientific">Cytobacillus depressus</name>
    <dbReference type="NCBI Taxonomy" id="1602942"/>
    <lineage>
        <taxon>Bacteria</taxon>
        <taxon>Bacillati</taxon>
        <taxon>Bacillota</taxon>
        <taxon>Bacilli</taxon>
        <taxon>Bacillales</taxon>
        <taxon>Bacillaceae</taxon>
        <taxon>Cytobacillus</taxon>
    </lineage>
</organism>
<dbReference type="OrthoDB" id="9797498at2"/>
<dbReference type="CDD" id="cd01299">
    <property type="entry name" value="Met_dep_hydrolase_A"/>
    <property type="match status" value="1"/>
</dbReference>
<dbReference type="InterPro" id="IPR011059">
    <property type="entry name" value="Metal-dep_hydrolase_composite"/>
</dbReference>
<comment type="caution">
    <text evidence="2">The sequence shown here is derived from an EMBL/GenBank/DDBJ whole genome shotgun (WGS) entry which is preliminary data.</text>
</comment>
<dbReference type="InterPro" id="IPR057744">
    <property type="entry name" value="OTAase-like"/>
</dbReference>
<evidence type="ECO:0000259" key="1">
    <source>
        <dbReference type="Pfam" id="PF01979"/>
    </source>
</evidence>
<dbReference type="InterPro" id="IPR051781">
    <property type="entry name" value="Metallo-dep_Hydrolase"/>
</dbReference>
<protein>
    <submittedName>
        <fullName evidence="2">Amidohydrolase family protein</fullName>
    </submittedName>
</protein>
<keyword evidence="2" id="KW-0378">Hydrolase</keyword>
<dbReference type="SUPFAM" id="SSF51556">
    <property type="entry name" value="Metallo-dependent hydrolases"/>
    <property type="match status" value="1"/>
</dbReference>
<dbReference type="InterPro" id="IPR032466">
    <property type="entry name" value="Metal_Hydrolase"/>
</dbReference>
<proteinExistence type="predicted"/>
<dbReference type="SUPFAM" id="SSF51338">
    <property type="entry name" value="Composite domain of metallo-dependent hydrolases"/>
    <property type="match status" value="1"/>
</dbReference>
<dbReference type="EMBL" id="WBOS01000001">
    <property type="protein sequence ID" value="KAB2338599.1"/>
    <property type="molecule type" value="Genomic_DNA"/>
</dbReference>
<dbReference type="PANTHER" id="PTHR43135">
    <property type="entry name" value="ALPHA-D-RIBOSE 1-METHYLPHOSPHONATE 5-TRIPHOSPHATE DIPHOSPHATASE"/>
    <property type="match status" value="1"/>
</dbReference>
<dbReference type="InterPro" id="IPR006680">
    <property type="entry name" value="Amidohydro-rel"/>
</dbReference>
<dbReference type="Gene3D" id="2.30.40.10">
    <property type="entry name" value="Urease, subunit C, domain 1"/>
    <property type="match status" value="1"/>
</dbReference>
<feature type="domain" description="Amidohydrolase-related" evidence="1">
    <location>
        <begin position="58"/>
        <end position="410"/>
    </location>
</feature>
<dbReference type="AlphaFoldDB" id="A0A6L3VC27"/>
<accession>A0A6L3VC27</accession>
<gene>
    <name evidence="2" type="ORF">F7731_03325</name>
</gene>
<sequence length="423" mass="45427">MAYVLIENGTLIDGFGGEPIKEAAVLIKNNIIQAVGKKNNLELPSDAEIITMDANGGYILPGLIDTHVHLTFQLAGLEDKTSSPFSLRFYKTLDYMKATINAGITTVRDAGGTDAGIKQAVESGMVLGPRMQISIDALTTTGGHGDSWTLSGIDLTKPEYPGSPSGLCDGPEEVRKKVRQMLRAGADIIKVHATGGVMSPTDHPEYTQFSPEELSIIVDEANYHRGKKVMAHAQGSEGIKNAIKAGIHSIEHGIYLDDEVIELMLKHGTYLVPTLLAPIGVLESAAEHGNMPEYAVKKAREVIDTHKASIEKAYKAGVKIAMGTDAGVFKHGINLRELNLMCEIGMSPMETIVASTKTAAECMGWEDQIGTLEAGKFADIIIVNDNPIENIKVLENTDNIVTVMKDGKIVKDLRAVKVTVAAV</sequence>
<dbReference type="Proteomes" id="UP000481030">
    <property type="component" value="Unassembled WGS sequence"/>
</dbReference>
<name>A0A6L3VC27_9BACI</name>
<keyword evidence="3" id="KW-1185">Reference proteome</keyword>
<dbReference type="GO" id="GO:0016810">
    <property type="term" value="F:hydrolase activity, acting on carbon-nitrogen (but not peptide) bonds"/>
    <property type="evidence" value="ECO:0007669"/>
    <property type="project" value="InterPro"/>
</dbReference>
<evidence type="ECO:0000313" key="3">
    <source>
        <dbReference type="Proteomes" id="UP000481030"/>
    </source>
</evidence>
<reference evidence="2 3" key="1">
    <citation type="journal article" date="2016" name="Antonie Van Leeuwenhoek">
        <title>Bacillus depressus sp. nov., isolated from soil of a sunflower field.</title>
        <authorList>
            <person name="Wei X."/>
            <person name="Xin D."/>
            <person name="Xin Y."/>
            <person name="Zhang H."/>
            <person name="Wang T."/>
            <person name="Zhang J."/>
        </authorList>
    </citation>
    <scope>NUCLEOTIDE SEQUENCE [LARGE SCALE GENOMIC DNA]</scope>
    <source>
        <strain evidence="2 3">BZ1</strain>
    </source>
</reference>